<dbReference type="PANTHER" id="PTHR20898">
    <property type="entry name" value="DAEDALUS ON 3-RELATED-RELATED"/>
    <property type="match status" value="1"/>
</dbReference>
<organism evidence="1 2">
    <name type="scientific">Lucilia cuprina</name>
    <name type="common">Green bottle fly</name>
    <name type="synonym">Australian sheep blowfly</name>
    <dbReference type="NCBI Taxonomy" id="7375"/>
    <lineage>
        <taxon>Eukaryota</taxon>
        <taxon>Metazoa</taxon>
        <taxon>Ecdysozoa</taxon>
        <taxon>Arthropoda</taxon>
        <taxon>Hexapoda</taxon>
        <taxon>Insecta</taxon>
        <taxon>Pterygota</taxon>
        <taxon>Neoptera</taxon>
        <taxon>Endopterygota</taxon>
        <taxon>Diptera</taxon>
        <taxon>Brachycera</taxon>
        <taxon>Muscomorpha</taxon>
        <taxon>Oestroidea</taxon>
        <taxon>Calliphoridae</taxon>
        <taxon>Luciliinae</taxon>
        <taxon>Lucilia</taxon>
    </lineage>
</organism>
<comment type="caution">
    <text evidence="1">The sequence shown here is derived from an EMBL/GenBank/DDBJ whole genome shotgun (WGS) entry which is preliminary data.</text>
</comment>
<dbReference type="PANTHER" id="PTHR20898:SF1">
    <property type="entry name" value="MD-2-RELATED LIPID-RECOGNITION DOMAIN-CONTAINING PROTEIN"/>
    <property type="match status" value="1"/>
</dbReference>
<protein>
    <submittedName>
        <fullName evidence="1">Uncharacterized protein</fullName>
    </submittedName>
</protein>
<gene>
    <name evidence="1" type="ORF">FF38_03216</name>
</gene>
<sequence>MNSMKTKPTVVPLTKHMNFILKSYNVSFNDYHVDYFRRVAANSNIYEFSIIREVPRFLMDISVKSLPKYKVVYKMSNMDGCSYLKNPIMIGIFSNIYKRILVNKTTFSCPIPKGVFFIRNEFWKNILPPLHPKGSFLFNVRIRNETSAKAALDFFWSYSIVNVKINKYPTAMNLVYLVLLDL</sequence>
<dbReference type="Pfam" id="PF06477">
    <property type="entry name" value="DUF1091"/>
    <property type="match status" value="1"/>
</dbReference>
<name>A0A0L0BP16_LUCCU</name>
<dbReference type="Proteomes" id="UP000037069">
    <property type="component" value="Unassembled WGS sequence"/>
</dbReference>
<accession>A0A0L0BP16</accession>
<dbReference type="AlphaFoldDB" id="A0A0L0BP16"/>
<evidence type="ECO:0000313" key="1">
    <source>
        <dbReference type="EMBL" id="KNC21802.1"/>
    </source>
</evidence>
<dbReference type="OMA" id="MNRVFGT"/>
<dbReference type="EMBL" id="JRES01001578">
    <property type="protein sequence ID" value="KNC21802.1"/>
    <property type="molecule type" value="Genomic_DNA"/>
</dbReference>
<reference evidence="1 2" key="1">
    <citation type="journal article" date="2015" name="Nat. Commun.">
        <title>Lucilia cuprina genome unlocks parasitic fly biology to underpin future interventions.</title>
        <authorList>
            <person name="Anstead C.A."/>
            <person name="Korhonen P.K."/>
            <person name="Young N.D."/>
            <person name="Hall R.S."/>
            <person name="Jex A.R."/>
            <person name="Murali S.C."/>
            <person name="Hughes D.S."/>
            <person name="Lee S.F."/>
            <person name="Perry T."/>
            <person name="Stroehlein A.J."/>
            <person name="Ansell B.R."/>
            <person name="Breugelmans B."/>
            <person name="Hofmann A."/>
            <person name="Qu J."/>
            <person name="Dugan S."/>
            <person name="Lee S.L."/>
            <person name="Chao H."/>
            <person name="Dinh H."/>
            <person name="Han Y."/>
            <person name="Doddapaneni H.V."/>
            <person name="Worley K.C."/>
            <person name="Muzny D.M."/>
            <person name="Ioannidis P."/>
            <person name="Waterhouse R.M."/>
            <person name="Zdobnov E.M."/>
            <person name="James P.J."/>
            <person name="Bagnall N.H."/>
            <person name="Kotze A.C."/>
            <person name="Gibbs R.A."/>
            <person name="Richards S."/>
            <person name="Batterham P."/>
            <person name="Gasser R.B."/>
        </authorList>
    </citation>
    <scope>NUCLEOTIDE SEQUENCE [LARGE SCALE GENOMIC DNA]</scope>
    <source>
        <strain evidence="1 2">LS</strain>
        <tissue evidence="1">Full body</tissue>
    </source>
</reference>
<proteinExistence type="predicted"/>
<dbReference type="InterPro" id="IPR010512">
    <property type="entry name" value="DUF1091"/>
</dbReference>
<evidence type="ECO:0000313" key="2">
    <source>
        <dbReference type="Proteomes" id="UP000037069"/>
    </source>
</evidence>
<keyword evidence="2" id="KW-1185">Reference proteome</keyword>